<organism evidence="2 3">
    <name type="scientific">Allacma fusca</name>
    <dbReference type="NCBI Taxonomy" id="39272"/>
    <lineage>
        <taxon>Eukaryota</taxon>
        <taxon>Metazoa</taxon>
        <taxon>Ecdysozoa</taxon>
        <taxon>Arthropoda</taxon>
        <taxon>Hexapoda</taxon>
        <taxon>Collembola</taxon>
        <taxon>Symphypleona</taxon>
        <taxon>Sminthuridae</taxon>
        <taxon>Allacma</taxon>
    </lineage>
</organism>
<dbReference type="EMBL" id="CAJVCH010344304">
    <property type="protein sequence ID" value="CAG7815434.1"/>
    <property type="molecule type" value="Genomic_DNA"/>
</dbReference>
<dbReference type="Pfam" id="PF00022">
    <property type="entry name" value="Actin"/>
    <property type="match status" value="2"/>
</dbReference>
<comment type="similarity">
    <text evidence="1">Belongs to the actin family.</text>
</comment>
<name>A0A8J2L4S5_9HEXA</name>
<evidence type="ECO:0008006" key="4">
    <source>
        <dbReference type="Google" id="ProtNLM"/>
    </source>
</evidence>
<dbReference type="CDD" id="cd10206">
    <property type="entry name" value="ASKHA_NBD_Arp8-like"/>
    <property type="match status" value="1"/>
</dbReference>
<proteinExistence type="inferred from homology"/>
<sequence length="558" mass="62135">MTESVNPHVQALQASTILVFHPGSRNLRFGRASDAQPETIIHAIARRRNHGQSGTSCSKNIHHDSLIPLGARKIISKFPPEVESARLQLCHTLQTSLKTDGSPRYATPSQQIAAYNKRSKIEIISEDIPARKDFNGRSFVVGDDVFDVDSNEFNIHFPWRRGQPNIHEGIGGSISSVFTDLEVIWSSCIAEKLDIPIKDLKHYKAVVIVPVMFDRVHAREMLNLVLNRLGFGMAFLLQDHVSATFGCGLAAATVVDVGDQKISVSCVEDGISFPQSRIELKYGGGDLTLALWNLLSQCAVPFNIDLTCPWDVNFLAAMKEKFCHFDLNRCGPEEQTILWNKPGDIVKSYNILLGDELLVVPLSFFNPDLLKGSVSSHSVVVTQRAFTQTHLSDDPFDAVFISETSRRGLKEAEGDVEDDFIDENKDHENSIEKTNKIDTDQLLGIEQAILQSIESCSFNEELKRRMYSSVLIVGGGFKFKGLGPWLQNKISMNTPRIFKTDPQEVITQPKDGDSALTCWKGAAILSCLETAHELWIKQSEWITCGSRVLRERSLSGLL</sequence>
<evidence type="ECO:0000313" key="3">
    <source>
        <dbReference type="Proteomes" id="UP000708208"/>
    </source>
</evidence>
<protein>
    <recommendedName>
        <fullName evidence="4">Actin-related protein 8</fullName>
    </recommendedName>
</protein>
<keyword evidence="3" id="KW-1185">Reference proteome</keyword>
<comment type="caution">
    <text evidence="2">The sequence shown here is derived from an EMBL/GenBank/DDBJ whole genome shotgun (WGS) entry which is preliminary data.</text>
</comment>
<dbReference type="OrthoDB" id="5572108at2759"/>
<dbReference type="SMART" id="SM00268">
    <property type="entry name" value="ACTIN"/>
    <property type="match status" value="1"/>
</dbReference>
<reference evidence="2" key="1">
    <citation type="submission" date="2021-06" db="EMBL/GenBank/DDBJ databases">
        <authorList>
            <person name="Hodson N. C."/>
            <person name="Mongue J. A."/>
            <person name="Jaron S. K."/>
        </authorList>
    </citation>
    <scope>NUCLEOTIDE SEQUENCE</scope>
</reference>
<evidence type="ECO:0000256" key="1">
    <source>
        <dbReference type="RuleBase" id="RU000487"/>
    </source>
</evidence>
<accession>A0A8J2L4S5</accession>
<dbReference type="InterPro" id="IPR004000">
    <property type="entry name" value="Actin"/>
</dbReference>
<dbReference type="PANTHER" id="PTHR11937">
    <property type="entry name" value="ACTIN"/>
    <property type="match status" value="1"/>
</dbReference>
<dbReference type="Proteomes" id="UP000708208">
    <property type="component" value="Unassembled WGS sequence"/>
</dbReference>
<gene>
    <name evidence="2" type="ORF">AFUS01_LOCUS26116</name>
</gene>
<evidence type="ECO:0000313" key="2">
    <source>
        <dbReference type="EMBL" id="CAG7815434.1"/>
    </source>
</evidence>
<dbReference type="AlphaFoldDB" id="A0A8J2L4S5"/>